<dbReference type="OrthoDB" id="3197992at2759"/>
<evidence type="ECO:0000313" key="1">
    <source>
        <dbReference type="EMBL" id="KZT03941.1"/>
    </source>
</evidence>
<keyword evidence="2" id="KW-1185">Reference proteome</keyword>
<accession>A0A165D1A5</accession>
<dbReference type="Proteomes" id="UP000076871">
    <property type="component" value="Unassembled WGS sequence"/>
</dbReference>
<reference evidence="1 2" key="1">
    <citation type="journal article" date="2016" name="Mol. Biol. Evol.">
        <title>Comparative Genomics of Early-Diverging Mushroom-Forming Fungi Provides Insights into the Origins of Lignocellulose Decay Capabilities.</title>
        <authorList>
            <person name="Nagy L.G."/>
            <person name="Riley R."/>
            <person name="Tritt A."/>
            <person name="Adam C."/>
            <person name="Daum C."/>
            <person name="Floudas D."/>
            <person name="Sun H."/>
            <person name="Yadav J.S."/>
            <person name="Pangilinan J."/>
            <person name="Larsson K.H."/>
            <person name="Matsuura K."/>
            <person name="Barry K."/>
            <person name="Labutti K."/>
            <person name="Kuo R."/>
            <person name="Ohm R.A."/>
            <person name="Bhattacharya S.S."/>
            <person name="Shirouzu T."/>
            <person name="Yoshinaga Y."/>
            <person name="Martin F.M."/>
            <person name="Grigoriev I.V."/>
            <person name="Hibbett D.S."/>
        </authorList>
    </citation>
    <scope>NUCLEOTIDE SEQUENCE [LARGE SCALE GENOMIC DNA]</scope>
    <source>
        <strain evidence="1 2">93-53</strain>
    </source>
</reference>
<proteinExistence type="predicted"/>
<gene>
    <name evidence="1" type="ORF">LAESUDRAFT_715866</name>
</gene>
<dbReference type="RefSeq" id="XP_040761681.1">
    <property type="nucleotide sequence ID" value="XM_040907205.1"/>
</dbReference>
<name>A0A165D1A5_9APHY</name>
<dbReference type="AlphaFoldDB" id="A0A165D1A5"/>
<evidence type="ECO:0000313" key="2">
    <source>
        <dbReference type="Proteomes" id="UP000076871"/>
    </source>
</evidence>
<dbReference type="EMBL" id="KV427640">
    <property type="protein sequence ID" value="KZT03941.1"/>
    <property type="molecule type" value="Genomic_DNA"/>
</dbReference>
<protein>
    <submittedName>
        <fullName evidence="1">Uncharacterized protein</fullName>
    </submittedName>
</protein>
<organism evidence="1 2">
    <name type="scientific">Laetiporus sulphureus 93-53</name>
    <dbReference type="NCBI Taxonomy" id="1314785"/>
    <lineage>
        <taxon>Eukaryota</taxon>
        <taxon>Fungi</taxon>
        <taxon>Dikarya</taxon>
        <taxon>Basidiomycota</taxon>
        <taxon>Agaricomycotina</taxon>
        <taxon>Agaricomycetes</taxon>
        <taxon>Polyporales</taxon>
        <taxon>Laetiporus</taxon>
    </lineage>
</organism>
<dbReference type="GeneID" id="63824234"/>
<sequence length="106" mass="12071">MCKAECWGNQHRYGPCNVSNPPMYLDGAVADFPRQHYVKLFESGNTVDCGSPTCGLSKAHMHSSENCGCPRVYEEVQRIQNLIRYYCDDCQRQGWGAIERDSGRIY</sequence>
<dbReference type="InParanoid" id="A0A165D1A5"/>